<evidence type="ECO:0000313" key="2">
    <source>
        <dbReference type="Proteomes" id="UP000241769"/>
    </source>
</evidence>
<accession>A0A2P6NW58</accession>
<dbReference type="EMBL" id="MDYQ01000013">
    <property type="protein sequence ID" value="PRP88189.1"/>
    <property type="molecule type" value="Genomic_DNA"/>
</dbReference>
<evidence type="ECO:0000313" key="1">
    <source>
        <dbReference type="EMBL" id="PRP88189.1"/>
    </source>
</evidence>
<keyword evidence="2" id="KW-1185">Reference proteome</keyword>
<name>A0A2P6NW58_9EUKA</name>
<protein>
    <submittedName>
        <fullName evidence="1">Uncharacterized protein</fullName>
    </submittedName>
</protein>
<reference evidence="1 2" key="1">
    <citation type="journal article" date="2018" name="Genome Biol. Evol.">
        <title>Multiple Roots of Fruiting Body Formation in Amoebozoa.</title>
        <authorList>
            <person name="Hillmann F."/>
            <person name="Forbes G."/>
            <person name="Novohradska S."/>
            <person name="Ferling I."/>
            <person name="Riege K."/>
            <person name="Groth M."/>
            <person name="Westermann M."/>
            <person name="Marz M."/>
            <person name="Spaller T."/>
            <person name="Winckler T."/>
            <person name="Schaap P."/>
            <person name="Glockner G."/>
        </authorList>
    </citation>
    <scope>NUCLEOTIDE SEQUENCE [LARGE SCALE GENOMIC DNA]</scope>
    <source>
        <strain evidence="1 2">Jena</strain>
    </source>
</reference>
<organism evidence="1 2">
    <name type="scientific">Planoprotostelium fungivorum</name>
    <dbReference type="NCBI Taxonomy" id="1890364"/>
    <lineage>
        <taxon>Eukaryota</taxon>
        <taxon>Amoebozoa</taxon>
        <taxon>Evosea</taxon>
        <taxon>Variosea</taxon>
        <taxon>Cavosteliida</taxon>
        <taxon>Cavosteliaceae</taxon>
        <taxon>Planoprotostelium</taxon>
    </lineage>
</organism>
<proteinExistence type="predicted"/>
<dbReference type="AlphaFoldDB" id="A0A2P6NW58"/>
<dbReference type="Proteomes" id="UP000241769">
    <property type="component" value="Unassembled WGS sequence"/>
</dbReference>
<dbReference type="InParanoid" id="A0A2P6NW58"/>
<sequence>MPSNYSDCCQDYDTHSADSAAKTCRDVKKGHTYNDSYKDGLDLYDIHYCTTKKANHHEYNRAHAEESDDDSNMLEKSLASCIQIQGLLSHCWPTDNFGLLQSSGETRKKVAKEIYVNRAASLGGVAFLSPLGKIWPSMSIFSMIHAKDYKNNSHPIPKGSCSLLPHLAILHPNT</sequence>
<gene>
    <name evidence="1" type="ORF">PROFUN_04012</name>
</gene>
<comment type="caution">
    <text evidence="1">The sequence shown here is derived from an EMBL/GenBank/DDBJ whole genome shotgun (WGS) entry which is preliminary data.</text>
</comment>